<feature type="domain" description="N-acetyltransferase" evidence="1">
    <location>
        <begin position="1"/>
        <end position="157"/>
    </location>
</feature>
<sequence length="157" mass="17375">MHIQDLTPAQVSANKPTILRFMKRYGDGRITHRALRWFKQLGAESFPEGTHIAAALEQKKLIGVIVIGQYGLQEAFIAVHPDFRQQKVGEGLVQHTLGKLDKLYTRVACDNTASLKLCFSCGLVAFNLFKGPTGKPTLWLGGGNFQPQDIENSPLLD</sequence>
<keyword evidence="3" id="KW-1185">Reference proteome</keyword>
<dbReference type="InterPro" id="IPR000182">
    <property type="entry name" value="GNAT_dom"/>
</dbReference>
<comment type="caution">
    <text evidence="2">The sequence shown here is derived from an EMBL/GenBank/DDBJ whole genome shotgun (WGS) entry which is preliminary data.</text>
</comment>
<keyword evidence="2" id="KW-0808">Transferase</keyword>
<dbReference type="EC" id="2.3.-.-" evidence="2"/>
<dbReference type="Proteomes" id="UP001596500">
    <property type="component" value="Unassembled WGS sequence"/>
</dbReference>
<dbReference type="Pfam" id="PF00583">
    <property type="entry name" value="Acetyltransf_1"/>
    <property type="match status" value="1"/>
</dbReference>
<accession>A0ABW2RPF2</accession>
<dbReference type="InterPro" id="IPR016181">
    <property type="entry name" value="Acyl_CoA_acyltransferase"/>
</dbReference>
<proteinExistence type="predicted"/>
<keyword evidence="2" id="KW-0012">Acyltransferase</keyword>
<dbReference type="Gene3D" id="3.40.630.30">
    <property type="match status" value="1"/>
</dbReference>
<dbReference type="GO" id="GO:0016746">
    <property type="term" value="F:acyltransferase activity"/>
    <property type="evidence" value="ECO:0007669"/>
    <property type="project" value="UniProtKB-KW"/>
</dbReference>
<evidence type="ECO:0000259" key="1">
    <source>
        <dbReference type="PROSITE" id="PS51186"/>
    </source>
</evidence>
<gene>
    <name evidence="2" type="ORF">ACFQNG_17210</name>
</gene>
<evidence type="ECO:0000313" key="3">
    <source>
        <dbReference type="Proteomes" id="UP001596500"/>
    </source>
</evidence>
<dbReference type="SUPFAM" id="SSF55729">
    <property type="entry name" value="Acyl-CoA N-acyltransferases (Nat)"/>
    <property type="match status" value="1"/>
</dbReference>
<dbReference type="EMBL" id="JBHTBW010000062">
    <property type="protein sequence ID" value="MFC7442814.1"/>
    <property type="molecule type" value="Genomic_DNA"/>
</dbReference>
<organism evidence="2 3">
    <name type="scientific">Laceyella putida</name>
    <dbReference type="NCBI Taxonomy" id="110101"/>
    <lineage>
        <taxon>Bacteria</taxon>
        <taxon>Bacillati</taxon>
        <taxon>Bacillota</taxon>
        <taxon>Bacilli</taxon>
        <taxon>Bacillales</taxon>
        <taxon>Thermoactinomycetaceae</taxon>
        <taxon>Laceyella</taxon>
    </lineage>
</organism>
<reference evidence="3" key="1">
    <citation type="journal article" date="2019" name="Int. J. Syst. Evol. Microbiol.">
        <title>The Global Catalogue of Microorganisms (GCM) 10K type strain sequencing project: providing services to taxonomists for standard genome sequencing and annotation.</title>
        <authorList>
            <consortium name="The Broad Institute Genomics Platform"/>
            <consortium name="The Broad Institute Genome Sequencing Center for Infectious Disease"/>
            <person name="Wu L."/>
            <person name="Ma J."/>
        </authorList>
    </citation>
    <scope>NUCLEOTIDE SEQUENCE [LARGE SCALE GENOMIC DNA]</scope>
    <source>
        <strain evidence="3">CGMCC 1.12942</strain>
    </source>
</reference>
<name>A0ABW2RPF2_9BACL</name>
<protein>
    <submittedName>
        <fullName evidence="2">GNAT family N-acetyltransferase</fullName>
        <ecNumber evidence="2">2.3.-.-</ecNumber>
    </submittedName>
</protein>
<dbReference type="RefSeq" id="WP_379866942.1">
    <property type="nucleotide sequence ID" value="NZ_JBHTBW010000062.1"/>
</dbReference>
<evidence type="ECO:0000313" key="2">
    <source>
        <dbReference type="EMBL" id="MFC7442814.1"/>
    </source>
</evidence>
<dbReference type="CDD" id="cd04301">
    <property type="entry name" value="NAT_SF"/>
    <property type="match status" value="1"/>
</dbReference>
<dbReference type="PROSITE" id="PS51186">
    <property type="entry name" value="GNAT"/>
    <property type="match status" value="1"/>
</dbReference>